<feature type="compositionally biased region" description="Polar residues" evidence="8">
    <location>
        <begin position="197"/>
        <end position="208"/>
    </location>
</feature>
<dbReference type="STRING" id="180197.SAMN02982919_02067"/>
<accession>A0A1H9MVP9</accession>
<dbReference type="InterPro" id="IPR012834">
    <property type="entry name" value="FlgG_G_neg"/>
</dbReference>
<evidence type="ECO:0000256" key="2">
    <source>
        <dbReference type="ARBA" id="ARBA00009677"/>
    </source>
</evidence>
<dbReference type="NCBIfam" id="TIGR03506">
    <property type="entry name" value="FlgEFG_subfam"/>
    <property type="match status" value="2"/>
</dbReference>
<comment type="subcellular location">
    <subcellularLocation>
        <location evidence="1 7">Bacterial flagellum basal body</location>
    </subcellularLocation>
</comment>
<protein>
    <recommendedName>
        <fullName evidence="3 6">Flagellar basal-body rod protein FlgG</fullName>
    </recommendedName>
    <alternativeName>
        <fullName evidence="5 7">Distal rod protein</fullName>
    </alternativeName>
</protein>
<feature type="domain" description="Flagellar basal body rod protein N-terminal" evidence="9">
    <location>
        <begin position="7"/>
        <end position="35"/>
    </location>
</feature>
<dbReference type="InterPro" id="IPR001444">
    <property type="entry name" value="Flag_bb_rod_N"/>
</dbReference>
<dbReference type="InterPro" id="IPR037925">
    <property type="entry name" value="FlgE/F/G-like"/>
</dbReference>
<feature type="domain" description="Flagellar hook protein FlgE/F/G-like D1" evidence="11">
    <location>
        <begin position="96"/>
        <end position="159"/>
    </location>
</feature>
<dbReference type="PANTHER" id="PTHR30435">
    <property type="entry name" value="FLAGELLAR PROTEIN"/>
    <property type="match status" value="1"/>
</dbReference>
<sequence length="260" mass="27521">MINSLWIAKTGMEAQQTQLDVISHNLANVSTTGFKRNNAVFEDLIYQNLRQVGANTTEQNQLPTGLHLGLGVRTVATSRNFSQGNLQQSNNSLDVAINGNGFFSVTMPDGTLGYTRDGSFQLDAQGRLVTSSGLPVANGITIPPGTTSITIDASGAVSALVPGNTAPQPMGQLAMSSFINPAGLEPLGQNLFRESAASGQPQEGTPGTNGLGMMKQGYLETSNVNVVQELVTMIQTQRAYEMNSKAISTSDQMLAKLNQL</sequence>
<dbReference type="GO" id="GO:0009426">
    <property type="term" value="C:bacterial-type flagellum basal body, distal rod"/>
    <property type="evidence" value="ECO:0007669"/>
    <property type="project" value="UniProtKB-UniRule"/>
</dbReference>
<dbReference type="InterPro" id="IPR053967">
    <property type="entry name" value="LlgE_F_G-like_D1"/>
</dbReference>
<evidence type="ECO:0000256" key="3">
    <source>
        <dbReference type="ARBA" id="ARBA00017948"/>
    </source>
</evidence>
<name>A0A1H9MVP9_9BURK</name>
<keyword evidence="12" id="KW-0282">Flagellum</keyword>
<dbReference type="Pfam" id="PF00460">
    <property type="entry name" value="Flg_bb_rod"/>
    <property type="match status" value="1"/>
</dbReference>
<feature type="region of interest" description="Disordered" evidence="8">
    <location>
        <begin position="195"/>
        <end position="214"/>
    </location>
</feature>
<dbReference type="InterPro" id="IPR020013">
    <property type="entry name" value="Flagellar_FlgE/F/G"/>
</dbReference>
<dbReference type="GO" id="GO:0071978">
    <property type="term" value="P:bacterial-type flagellum-dependent swarming motility"/>
    <property type="evidence" value="ECO:0007669"/>
    <property type="project" value="TreeGrafter"/>
</dbReference>
<gene>
    <name evidence="12" type="ORF">SAMN02982919_02067</name>
</gene>
<dbReference type="NCBIfam" id="TIGR02488">
    <property type="entry name" value="flgG_G_neg"/>
    <property type="match status" value="1"/>
</dbReference>
<evidence type="ECO:0000256" key="4">
    <source>
        <dbReference type="ARBA" id="ARBA00023143"/>
    </source>
</evidence>
<keyword evidence="4 7" id="KW-0975">Bacterial flagellum</keyword>
<dbReference type="OrthoDB" id="9804559at2"/>
<evidence type="ECO:0000256" key="1">
    <source>
        <dbReference type="ARBA" id="ARBA00004117"/>
    </source>
</evidence>
<dbReference type="EMBL" id="FOGD01000006">
    <property type="protein sequence ID" value="SER27495.1"/>
    <property type="molecule type" value="Genomic_DNA"/>
</dbReference>
<feature type="domain" description="Flagellar basal-body/hook protein C-terminal" evidence="10">
    <location>
        <begin position="215"/>
        <end position="260"/>
    </location>
</feature>
<comment type="subunit">
    <text evidence="7">The basal body constitutes a major portion of the flagellar organelle and consists of four rings (L,P,S, and M) mounted on a central rod. The rod consists of about 26 subunits of FlgG in the distal portion, and FlgB, FlgC and FlgF are thought to build up the proximal portion of the rod with about 6 subunits each.</text>
</comment>
<dbReference type="RefSeq" id="WP_091456984.1">
    <property type="nucleotide sequence ID" value="NZ_FOGD01000006.1"/>
</dbReference>
<dbReference type="Pfam" id="PF06429">
    <property type="entry name" value="Flg_bbr_C"/>
    <property type="match status" value="1"/>
</dbReference>
<keyword evidence="12" id="KW-0969">Cilium</keyword>
<evidence type="ECO:0000313" key="13">
    <source>
        <dbReference type="Proteomes" id="UP000199766"/>
    </source>
</evidence>
<evidence type="ECO:0000259" key="9">
    <source>
        <dbReference type="Pfam" id="PF00460"/>
    </source>
</evidence>
<dbReference type="Pfam" id="PF22692">
    <property type="entry name" value="LlgE_F_G_D1"/>
    <property type="match status" value="1"/>
</dbReference>
<evidence type="ECO:0000256" key="8">
    <source>
        <dbReference type="SAM" id="MobiDB-lite"/>
    </source>
</evidence>
<dbReference type="InterPro" id="IPR010930">
    <property type="entry name" value="Flg_bb/hook_C_dom"/>
</dbReference>
<reference evidence="12 13" key="1">
    <citation type="submission" date="2016-10" db="EMBL/GenBank/DDBJ databases">
        <authorList>
            <person name="de Groot N.N."/>
        </authorList>
    </citation>
    <scope>NUCLEOTIDE SEQUENCE [LARGE SCALE GENOMIC DNA]</scope>
    <source>
        <strain evidence="12 13">ATCC 35958</strain>
    </source>
</reference>
<dbReference type="AlphaFoldDB" id="A0A1H9MVP9"/>
<keyword evidence="12" id="KW-0966">Cell projection</keyword>
<evidence type="ECO:0000313" key="12">
    <source>
        <dbReference type="EMBL" id="SER27495.1"/>
    </source>
</evidence>
<evidence type="ECO:0000256" key="6">
    <source>
        <dbReference type="NCBIfam" id="TIGR02488"/>
    </source>
</evidence>
<evidence type="ECO:0000256" key="7">
    <source>
        <dbReference type="RuleBase" id="RU362116"/>
    </source>
</evidence>
<keyword evidence="13" id="KW-1185">Reference proteome</keyword>
<evidence type="ECO:0000259" key="11">
    <source>
        <dbReference type="Pfam" id="PF22692"/>
    </source>
</evidence>
<dbReference type="PANTHER" id="PTHR30435:SF19">
    <property type="entry name" value="FLAGELLAR BASAL-BODY ROD PROTEIN FLGG"/>
    <property type="match status" value="1"/>
</dbReference>
<organism evidence="12 13">
    <name type="scientific">Giesbergeria anulus</name>
    <dbReference type="NCBI Taxonomy" id="180197"/>
    <lineage>
        <taxon>Bacteria</taxon>
        <taxon>Pseudomonadati</taxon>
        <taxon>Pseudomonadota</taxon>
        <taxon>Betaproteobacteria</taxon>
        <taxon>Burkholderiales</taxon>
        <taxon>Comamonadaceae</taxon>
        <taxon>Giesbergeria</taxon>
    </lineage>
</organism>
<comment type="similarity">
    <text evidence="2 7">Belongs to the flagella basal body rod proteins family.</text>
</comment>
<proteinExistence type="inferred from homology"/>
<evidence type="ECO:0000256" key="5">
    <source>
        <dbReference type="ARBA" id="ARBA00032912"/>
    </source>
</evidence>
<dbReference type="SUPFAM" id="SSF117143">
    <property type="entry name" value="Flagellar hook protein flgE"/>
    <property type="match status" value="1"/>
</dbReference>
<evidence type="ECO:0000259" key="10">
    <source>
        <dbReference type="Pfam" id="PF06429"/>
    </source>
</evidence>
<dbReference type="Proteomes" id="UP000199766">
    <property type="component" value="Unassembled WGS sequence"/>
</dbReference>